<keyword evidence="3" id="KW-1185">Reference proteome</keyword>
<dbReference type="Proteomes" id="UP000006548">
    <property type="component" value="Chromosome 1"/>
</dbReference>
<reference evidence="3" key="2">
    <citation type="journal article" date="2017" name="Plant J.">
        <title>Araport11: a complete reannotation of the Arabidopsis thaliana reference genome.</title>
        <authorList>
            <person name="Cheng C.Y."/>
            <person name="Krishnakumar V."/>
            <person name="Chan A.P."/>
            <person name="Thibaud-Nissen F."/>
            <person name="Schobel S."/>
            <person name="Town C.D."/>
        </authorList>
    </citation>
    <scope>GENOME REANNOTATION</scope>
    <source>
        <strain evidence="3">cv. Columbia</strain>
    </source>
</reference>
<gene>
    <name evidence="1 2" type="ordered locus">At1g36627</name>
</gene>
<dbReference type="ExpressionAtlas" id="A0A1P8ATC3">
    <property type="expression patterns" value="baseline"/>
</dbReference>
<organism evidence="2 3">
    <name type="scientific">Arabidopsis thaliana</name>
    <name type="common">Mouse-ear cress</name>
    <dbReference type="NCBI Taxonomy" id="3702"/>
    <lineage>
        <taxon>Eukaryota</taxon>
        <taxon>Viridiplantae</taxon>
        <taxon>Streptophyta</taxon>
        <taxon>Embryophyta</taxon>
        <taxon>Tracheophyta</taxon>
        <taxon>Spermatophyta</taxon>
        <taxon>Magnoliopsida</taxon>
        <taxon>eudicotyledons</taxon>
        <taxon>Gunneridae</taxon>
        <taxon>Pentapetalae</taxon>
        <taxon>rosids</taxon>
        <taxon>malvids</taxon>
        <taxon>Brassicales</taxon>
        <taxon>Brassicaceae</taxon>
        <taxon>Camelineae</taxon>
        <taxon>Arabidopsis</taxon>
    </lineage>
</organism>
<dbReference type="KEGG" id="ath:AT1G36627"/>
<name>A0A1P8ATC3_ARATH</name>
<dbReference type="RefSeq" id="NP_001322227.1">
    <property type="nucleotide sequence ID" value="NM_001333181.1"/>
</dbReference>
<proteinExistence type="predicted"/>
<dbReference type="STRING" id="3702.A0A1P8ATC3"/>
<reference evidence="2 3" key="1">
    <citation type="journal article" date="2000" name="Nature">
        <title>Sequence and analysis of chromosome 1 of the plant Arabidopsis thaliana.</title>
        <authorList>
            <person name="Theologis A."/>
            <person name="Ecker J.R."/>
            <person name="Palm C.J."/>
            <person name="Federspiel N.A."/>
            <person name="Kaul S."/>
            <person name="White O."/>
            <person name="Alonso J."/>
            <person name="Altafi H."/>
            <person name="Araujo R."/>
            <person name="Bowman C.L."/>
            <person name="Brooks S.Y."/>
            <person name="Buehler E."/>
            <person name="Chan A."/>
            <person name="Chao Q."/>
            <person name="Chen H."/>
            <person name="Cheuk R.F."/>
            <person name="Chin C.W."/>
            <person name="Chung M.K."/>
            <person name="Conn L."/>
            <person name="Conway A.B."/>
            <person name="Conway A.R."/>
            <person name="Creasy T.H."/>
            <person name="Dewar K."/>
            <person name="Dunn P."/>
            <person name="Etgu P."/>
            <person name="Feldblyum T.V."/>
            <person name="Feng J."/>
            <person name="Fong B."/>
            <person name="Fujii C.Y."/>
            <person name="Gill J.E."/>
            <person name="Goldsmith A.D."/>
            <person name="Haas B."/>
            <person name="Hansen N.F."/>
            <person name="Hughes B."/>
            <person name="Huizar L."/>
            <person name="Hunter J.L."/>
            <person name="Jenkins J."/>
            <person name="Johnson-Hopson C."/>
            <person name="Khan S."/>
            <person name="Khaykin E."/>
            <person name="Kim C.J."/>
            <person name="Koo H.L."/>
            <person name="Kremenetskaia I."/>
            <person name="Kurtz D.B."/>
            <person name="Kwan A."/>
            <person name="Lam B."/>
            <person name="Langin-Hooper S."/>
            <person name="Lee A."/>
            <person name="Lee J.M."/>
            <person name="Lenz C.A."/>
            <person name="Li J.H."/>
            <person name="Li Y."/>
            <person name="Lin X."/>
            <person name="Liu S.X."/>
            <person name="Liu Z.A."/>
            <person name="Luros J.S."/>
            <person name="Maiti R."/>
            <person name="Marziali A."/>
            <person name="Militscher J."/>
            <person name="Miranda M."/>
            <person name="Nguyen M."/>
            <person name="Nierman W.C."/>
            <person name="Osborne B.I."/>
            <person name="Pai G."/>
            <person name="Peterson J."/>
            <person name="Pham P.K."/>
            <person name="Rizzo M."/>
            <person name="Rooney T."/>
            <person name="Rowley D."/>
            <person name="Sakano H."/>
            <person name="Salzberg S.L."/>
            <person name="Schwartz J.R."/>
            <person name="Shinn P."/>
            <person name="Southwick A.M."/>
            <person name="Sun H."/>
            <person name="Tallon L.J."/>
            <person name="Tambunga G."/>
            <person name="Toriumi M.J."/>
            <person name="Town C.D."/>
            <person name="Utterback T."/>
            <person name="Van Aken S."/>
            <person name="Vaysberg M."/>
            <person name="Vysotskaia V.S."/>
            <person name="Walker M."/>
            <person name="Wu D."/>
            <person name="Yu G."/>
            <person name="Fraser C.M."/>
            <person name="Venter J.C."/>
            <person name="Davis R.W."/>
        </authorList>
    </citation>
    <scope>NUCLEOTIDE SEQUENCE [LARGE SCALE GENOMIC DNA]</scope>
    <source>
        <strain evidence="3">cv. Columbia</strain>
    </source>
</reference>
<protein>
    <submittedName>
        <fullName evidence="2">Serine/Threonine-kinase</fullName>
    </submittedName>
</protein>
<dbReference type="GeneID" id="28717316"/>
<accession>A0A1P8ATC3</accession>
<dbReference type="InParanoid" id="A0A1P8ATC3"/>
<evidence type="ECO:0000313" key="3">
    <source>
        <dbReference type="Proteomes" id="UP000006548"/>
    </source>
</evidence>
<evidence type="ECO:0000313" key="2">
    <source>
        <dbReference type="EMBL" id="ANM59905.1"/>
    </source>
</evidence>
<dbReference type="TAIR" id="AT1G36627"/>
<dbReference type="AlphaFoldDB" id="A0A1P8ATC3"/>
<sequence>MTWDESLPEQEAKGVVIKGHGSNMMILSPPLREDDCDGHYVFSLRDNLISIIKVN</sequence>
<dbReference type="EMBL" id="CP002684">
    <property type="protein sequence ID" value="ANM59905.1"/>
    <property type="molecule type" value="Genomic_DNA"/>
</dbReference>
<dbReference type="OrthoDB" id="1699290at2759"/>
<evidence type="ECO:0000313" key="1">
    <source>
        <dbReference type="Araport" id="AT1G36627"/>
    </source>
</evidence>
<dbReference type="Araport" id="AT1G36627"/>